<evidence type="ECO:0000313" key="2">
    <source>
        <dbReference type="Proteomes" id="UP001223978"/>
    </source>
</evidence>
<comment type="caution">
    <text evidence="1">The sequence shown here is derived from an EMBL/GenBank/DDBJ whole genome shotgun (WGS) entry which is preliminary data.</text>
</comment>
<sequence>MEADQIAELRTMYVFGPAEGETWGLFFDVLERKLRERDPDEFIRVEESGDGPLDGGATMHFGITLDDEDLEGMAKLDSEGVALTDCTAPLAAEFALWLRENIIPDGAVLTFNTEWGLEEDLPDALVPDATQEQLVSLFVAHIEETGGLD</sequence>
<protein>
    <submittedName>
        <fullName evidence="1">Uncharacterized protein</fullName>
    </submittedName>
</protein>
<gene>
    <name evidence="1" type="ORF">QIS96_03330</name>
</gene>
<dbReference type="RefSeq" id="WP_282540787.1">
    <property type="nucleotide sequence ID" value="NZ_JASCIQ010000002.1"/>
</dbReference>
<name>A0ABT6S444_9ACTN</name>
<reference evidence="1 2" key="1">
    <citation type="submission" date="2023-05" db="EMBL/GenBank/DDBJ databases">
        <title>Draft genome sequence of Streptomyces sp. B-S-A6 isolated from a cave soil in Thailand.</title>
        <authorList>
            <person name="Chamroensaksri N."/>
            <person name="Muangham S."/>
        </authorList>
    </citation>
    <scope>NUCLEOTIDE SEQUENCE [LARGE SCALE GENOMIC DNA]</scope>
    <source>
        <strain evidence="1 2">B-S-A6</strain>
    </source>
</reference>
<accession>A0ABT6S444</accession>
<dbReference type="Proteomes" id="UP001223978">
    <property type="component" value="Unassembled WGS sequence"/>
</dbReference>
<evidence type="ECO:0000313" key="1">
    <source>
        <dbReference type="EMBL" id="MDI3402856.1"/>
    </source>
</evidence>
<keyword evidence="2" id="KW-1185">Reference proteome</keyword>
<organism evidence="1 2">
    <name type="scientific">Streptomyces cavernicola</name>
    <dbReference type="NCBI Taxonomy" id="3043613"/>
    <lineage>
        <taxon>Bacteria</taxon>
        <taxon>Bacillati</taxon>
        <taxon>Actinomycetota</taxon>
        <taxon>Actinomycetes</taxon>
        <taxon>Kitasatosporales</taxon>
        <taxon>Streptomycetaceae</taxon>
        <taxon>Streptomyces</taxon>
    </lineage>
</organism>
<dbReference type="EMBL" id="JASCIQ010000002">
    <property type="protein sequence ID" value="MDI3402856.1"/>
    <property type="molecule type" value="Genomic_DNA"/>
</dbReference>
<proteinExistence type="predicted"/>